<dbReference type="GO" id="GO:0035663">
    <property type="term" value="F:Toll-like receptor 2 binding"/>
    <property type="evidence" value="ECO:0007669"/>
    <property type="project" value="TreeGrafter"/>
</dbReference>
<evidence type="ECO:0000259" key="1">
    <source>
        <dbReference type="PROSITE" id="PS50104"/>
    </source>
</evidence>
<gene>
    <name evidence="2" type="ORF">GDO78_010979</name>
</gene>
<name>A0A8J6F7K6_ELECQ</name>
<dbReference type="EMBL" id="WNTK01000006">
    <property type="protein sequence ID" value="KAG9482036.1"/>
    <property type="molecule type" value="Genomic_DNA"/>
</dbReference>
<dbReference type="GO" id="GO:0032760">
    <property type="term" value="P:positive regulation of tumor necrosis factor production"/>
    <property type="evidence" value="ECO:0007669"/>
    <property type="project" value="TreeGrafter"/>
</dbReference>
<dbReference type="Pfam" id="PF13676">
    <property type="entry name" value="TIR_2"/>
    <property type="match status" value="1"/>
</dbReference>
<organism evidence="2 3">
    <name type="scientific">Eleutherodactylus coqui</name>
    <name type="common">Puerto Rican coqui</name>
    <dbReference type="NCBI Taxonomy" id="57060"/>
    <lineage>
        <taxon>Eukaryota</taxon>
        <taxon>Metazoa</taxon>
        <taxon>Chordata</taxon>
        <taxon>Craniata</taxon>
        <taxon>Vertebrata</taxon>
        <taxon>Euteleostomi</taxon>
        <taxon>Amphibia</taxon>
        <taxon>Batrachia</taxon>
        <taxon>Anura</taxon>
        <taxon>Neobatrachia</taxon>
        <taxon>Hyloidea</taxon>
        <taxon>Eleutherodactylidae</taxon>
        <taxon>Eleutherodactylinae</taxon>
        <taxon>Eleutherodactylus</taxon>
        <taxon>Eleutherodactylus</taxon>
    </lineage>
</organism>
<dbReference type="PANTHER" id="PTHR22662">
    <property type="entry name" value="TIRAP"/>
    <property type="match status" value="1"/>
</dbReference>
<dbReference type="GO" id="GO:0043123">
    <property type="term" value="P:positive regulation of canonical NF-kappaB signal transduction"/>
    <property type="evidence" value="ECO:0007669"/>
    <property type="project" value="TreeGrafter"/>
</dbReference>
<dbReference type="PROSITE" id="PS50104">
    <property type="entry name" value="TIR"/>
    <property type="match status" value="1"/>
</dbReference>
<accession>A0A8J6F7K6</accession>
<dbReference type="Proteomes" id="UP000770717">
    <property type="component" value="Unassembled WGS sequence"/>
</dbReference>
<dbReference type="SUPFAM" id="SSF52200">
    <property type="entry name" value="Toll/Interleukin receptor TIR domain"/>
    <property type="match status" value="1"/>
</dbReference>
<dbReference type="Gene3D" id="3.40.50.10140">
    <property type="entry name" value="Toll/interleukin-1 receptor homology (TIR) domain"/>
    <property type="match status" value="1"/>
</dbReference>
<protein>
    <recommendedName>
        <fullName evidence="1">TIR domain-containing protein</fullName>
    </recommendedName>
</protein>
<dbReference type="InterPro" id="IPR035897">
    <property type="entry name" value="Toll_tir_struct_dom_sf"/>
</dbReference>
<dbReference type="GO" id="GO:0035662">
    <property type="term" value="F:Toll-like receptor 4 binding"/>
    <property type="evidence" value="ECO:0007669"/>
    <property type="project" value="TreeGrafter"/>
</dbReference>
<comment type="caution">
    <text evidence="2">The sequence shown here is derived from an EMBL/GenBank/DDBJ whole genome shotgun (WGS) entry which is preliminary data.</text>
</comment>
<reference evidence="2" key="1">
    <citation type="thesis" date="2020" institute="ProQuest LLC" country="789 East Eisenhower Parkway, Ann Arbor, MI, USA">
        <title>Comparative Genomics and Chromosome Evolution.</title>
        <authorList>
            <person name="Mudd A.B."/>
        </authorList>
    </citation>
    <scope>NUCLEOTIDE SEQUENCE</scope>
    <source>
        <strain evidence="2">HN-11 Male</strain>
        <tissue evidence="2">Kidney and liver</tissue>
    </source>
</reference>
<proteinExistence type="predicted"/>
<feature type="domain" description="TIR" evidence="1">
    <location>
        <begin position="1"/>
        <end position="92"/>
    </location>
</feature>
<dbReference type="InterPro" id="IPR017279">
    <property type="entry name" value="Tol-interleuk_rcpt_adapt_Tirap"/>
</dbReference>
<dbReference type="PANTHER" id="PTHR22662:SF0">
    <property type="entry name" value="TOLL_INTERLEUKIN-1 RECEPTOR DOMAIN-CONTAINING ADAPTER PROTEIN"/>
    <property type="match status" value="1"/>
</dbReference>
<dbReference type="OrthoDB" id="9424455at2759"/>
<dbReference type="GO" id="GO:2000343">
    <property type="term" value="P:positive regulation of chemokine (C-X-C motif) ligand 2 production"/>
    <property type="evidence" value="ECO:0007669"/>
    <property type="project" value="TreeGrafter"/>
</dbReference>
<evidence type="ECO:0000313" key="2">
    <source>
        <dbReference type="EMBL" id="KAG9482036.1"/>
    </source>
</evidence>
<dbReference type="GO" id="GO:0005886">
    <property type="term" value="C:plasma membrane"/>
    <property type="evidence" value="ECO:0007669"/>
    <property type="project" value="TreeGrafter"/>
</dbReference>
<dbReference type="GO" id="GO:0005737">
    <property type="term" value="C:cytoplasm"/>
    <property type="evidence" value="ECO:0007669"/>
    <property type="project" value="TreeGrafter"/>
</dbReference>
<dbReference type="InterPro" id="IPR000157">
    <property type="entry name" value="TIR_dom"/>
</dbReference>
<evidence type="ECO:0000313" key="3">
    <source>
        <dbReference type="Proteomes" id="UP000770717"/>
    </source>
</evidence>
<keyword evidence="3" id="KW-1185">Reference proteome</keyword>
<dbReference type="GO" id="GO:0034142">
    <property type="term" value="P:toll-like receptor 4 signaling pathway"/>
    <property type="evidence" value="ECO:0007669"/>
    <property type="project" value="TreeGrafter"/>
</dbReference>
<sequence length="118" mass="13107">MLAGSPIPSEMCSGLENSHCWVMLLTPHFLSDNWCKYQMHQFLAHAPYSNGRLIPIVFGLTLAQCPPEIKHMYVFRGALGDKTVLIKVKGAIVTSKLQHFVGIPPCENPALWDSEDGN</sequence>
<dbReference type="AlphaFoldDB" id="A0A8J6F7K6"/>